<sequence length="361" mass="38373">MPDLILASSYITQAHPMRPHPAEVDAGGLAATTITVEDASGDGDGCDDGVDGLFQRSTQFLRVRGGLRRSRAGLCLVEAPAHTSIGAETIFAWVERAFEGGVFTDGGERASQGGPIRNGPAREVPSVELGAHPPGLRGPQLAVTELARWVCAPAGSARSARPAAPCPGHDSAITELGRSPRRQIIHLSNKIMGTRLHICSTCGADSESGNLRKLKDERTLGFTSNGAKCSWYRLSKGQHPDLKKGPAKRLVRCLQRLAMHPVARRTAASTGPQGHYFQSSVPLLLMSIGEQFTTSISVLSMLLPVINRTDGLALRGLLAPPLRRQRRDGRPPTAGCPAGGALISSVYLRALGRAMEPLRAK</sequence>
<organism evidence="1 2">
    <name type="scientific">Prorocentrum cordatum</name>
    <dbReference type="NCBI Taxonomy" id="2364126"/>
    <lineage>
        <taxon>Eukaryota</taxon>
        <taxon>Sar</taxon>
        <taxon>Alveolata</taxon>
        <taxon>Dinophyceae</taxon>
        <taxon>Prorocentrales</taxon>
        <taxon>Prorocentraceae</taxon>
        <taxon>Prorocentrum</taxon>
    </lineage>
</organism>
<reference evidence="1" key="1">
    <citation type="submission" date="2023-10" db="EMBL/GenBank/DDBJ databases">
        <authorList>
            <person name="Chen Y."/>
            <person name="Shah S."/>
            <person name="Dougan E. K."/>
            <person name="Thang M."/>
            <person name="Chan C."/>
        </authorList>
    </citation>
    <scope>NUCLEOTIDE SEQUENCE [LARGE SCALE GENOMIC DNA]</scope>
</reference>
<accession>A0ABN9WQR2</accession>
<dbReference type="EMBL" id="CAUYUJ010019162">
    <property type="protein sequence ID" value="CAK0889038.1"/>
    <property type="molecule type" value="Genomic_DNA"/>
</dbReference>
<evidence type="ECO:0000313" key="1">
    <source>
        <dbReference type="EMBL" id="CAK0889038.1"/>
    </source>
</evidence>
<proteinExistence type="predicted"/>
<keyword evidence="2" id="KW-1185">Reference proteome</keyword>
<evidence type="ECO:0000313" key="2">
    <source>
        <dbReference type="Proteomes" id="UP001189429"/>
    </source>
</evidence>
<protein>
    <recommendedName>
        <fullName evidence="3">Protein RFT1 homolog</fullName>
    </recommendedName>
</protein>
<name>A0ABN9WQR2_9DINO</name>
<evidence type="ECO:0008006" key="3">
    <source>
        <dbReference type="Google" id="ProtNLM"/>
    </source>
</evidence>
<dbReference type="Proteomes" id="UP001189429">
    <property type="component" value="Unassembled WGS sequence"/>
</dbReference>
<gene>
    <name evidence="1" type="ORF">PCOR1329_LOCUS69693</name>
</gene>
<feature type="non-terminal residue" evidence="1">
    <location>
        <position position="361"/>
    </location>
</feature>
<comment type="caution">
    <text evidence="1">The sequence shown here is derived from an EMBL/GenBank/DDBJ whole genome shotgun (WGS) entry which is preliminary data.</text>
</comment>